<keyword evidence="4" id="KW-0227">DNA damage</keyword>
<dbReference type="InterPro" id="IPR038726">
    <property type="entry name" value="PDDEXK_AddAB-type"/>
</dbReference>
<dbReference type="EC" id="5.6.2.4" evidence="13"/>
<dbReference type="InterPro" id="IPR014017">
    <property type="entry name" value="DNA_helicase_UvrD-like_C"/>
</dbReference>
<accession>A0A939B9W7</accession>
<keyword evidence="6 15" id="KW-0347">Helicase</keyword>
<evidence type="ECO:0000256" key="14">
    <source>
        <dbReference type="ARBA" id="ARBA00048988"/>
    </source>
</evidence>
<dbReference type="Pfam" id="PF13361">
    <property type="entry name" value="UvrD_C"/>
    <property type="match status" value="2"/>
</dbReference>
<dbReference type="SUPFAM" id="SSF52540">
    <property type="entry name" value="P-loop containing nucleoside triphosphate hydrolases"/>
    <property type="match status" value="1"/>
</dbReference>
<evidence type="ECO:0000256" key="4">
    <source>
        <dbReference type="ARBA" id="ARBA00022763"/>
    </source>
</evidence>
<keyword evidence="5 15" id="KW-0378">Hydrolase</keyword>
<dbReference type="InterPro" id="IPR027417">
    <property type="entry name" value="P-loop_NTPase"/>
</dbReference>
<keyword evidence="10" id="KW-0234">DNA repair</keyword>
<dbReference type="Gene3D" id="3.90.320.10">
    <property type="match status" value="1"/>
</dbReference>
<keyword evidence="8 15" id="KW-0067">ATP-binding</keyword>
<dbReference type="PANTHER" id="PTHR11070">
    <property type="entry name" value="UVRD / RECB / PCRA DNA HELICASE FAMILY MEMBER"/>
    <property type="match status" value="1"/>
</dbReference>
<evidence type="ECO:0000256" key="7">
    <source>
        <dbReference type="ARBA" id="ARBA00022839"/>
    </source>
</evidence>
<dbReference type="RefSeq" id="WP_204468626.1">
    <property type="nucleotide sequence ID" value="NZ_JACLYU010000007.1"/>
</dbReference>
<dbReference type="InterPro" id="IPR014016">
    <property type="entry name" value="UvrD-like_ATP-bd"/>
</dbReference>
<evidence type="ECO:0000256" key="15">
    <source>
        <dbReference type="PROSITE-ProRule" id="PRU00560"/>
    </source>
</evidence>
<keyword evidence="9" id="KW-0238">DNA-binding</keyword>
<gene>
    <name evidence="19" type="ORF">H7U32_04995</name>
</gene>
<dbReference type="PANTHER" id="PTHR11070:SF55">
    <property type="entry name" value="DNA 3'-5' HELICASE"/>
    <property type="match status" value="1"/>
</dbReference>
<dbReference type="InterPro" id="IPR000212">
    <property type="entry name" value="DNA_helicase_UvrD/REP"/>
</dbReference>
<feature type="region of interest" description="Disordered" evidence="16">
    <location>
        <begin position="617"/>
        <end position="639"/>
    </location>
</feature>
<dbReference type="GO" id="GO:0005829">
    <property type="term" value="C:cytosol"/>
    <property type="evidence" value="ECO:0007669"/>
    <property type="project" value="TreeGrafter"/>
</dbReference>
<dbReference type="Gene3D" id="1.10.10.160">
    <property type="match status" value="1"/>
</dbReference>
<evidence type="ECO:0000313" key="20">
    <source>
        <dbReference type="Proteomes" id="UP000718821"/>
    </source>
</evidence>
<evidence type="ECO:0000256" key="11">
    <source>
        <dbReference type="ARBA" id="ARBA00023235"/>
    </source>
</evidence>
<evidence type="ECO:0000259" key="17">
    <source>
        <dbReference type="PROSITE" id="PS51198"/>
    </source>
</evidence>
<dbReference type="PROSITE" id="PS51217">
    <property type="entry name" value="UVRD_HELICASE_CTER"/>
    <property type="match status" value="1"/>
</dbReference>
<feature type="compositionally biased region" description="Low complexity" evidence="16">
    <location>
        <begin position="618"/>
        <end position="634"/>
    </location>
</feature>
<dbReference type="GO" id="GO:0005524">
    <property type="term" value="F:ATP binding"/>
    <property type="evidence" value="ECO:0007669"/>
    <property type="project" value="UniProtKB-UniRule"/>
</dbReference>
<dbReference type="GO" id="GO:0004527">
    <property type="term" value="F:exonuclease activity"/>
    <property type="evidence" value="ECO:0007669"/>
    <property type="project" value="UniProtKB-KW"/>
</dbReference>
<evidence type="ECO:0000256" key="10">
    <source>
        <dbReference type="ARBA" id="ARBA00023204"/>
    </source>
</evidence>
<evidence type="ECO:0000256" key="16">
    <source>
        <dbReference type="SAM" id="MobiDB-lite"/>
    </source>
</evidence>
<dbReference type="CDD" id="cd17932">
    <property type="entry name" value="DEXQc_UvrD"/>
    <property type="match status" value="1"/>
</dbReference>
<dbReference type="GO" id="GO:0043138">
    <property type="term" value="F:3'-5' DNA helicase activity"/>
    <property type="evidence" value="ECO:0007669"/>
    <property type="project" value="UniProtKB-EC"/>
</dbReference>
<keyword evidence="2" id="KW-0540">Nuclease</keyword>
<dbReference type="InterPro" id="IPR011604">
    <property type="entry name" value="PDDEXK-like_dom_sf"/>
</dbReference>
<feature type="domain" description="UvrD-like helicase C-terminal" evidence="18">
    <location>
        <begin position="393"/>
        <end position="770"/>
    </location>
</feature>
<evidence type="ECO:0000256" key="6">
    <source>
        <dbReference type="ARBA" id="ARBA00022806"/>
    </source>
</evidence>
<comment type="similarity">
    <text evidence="1">Belongs to the helicase family. UvrD subfamily.</text>
</comment>
<comment type="catalytic activity">
    <reaction evidence="12">
        <text>Couples ATP hydrolysis with the unwinding of duplex DNA by translocating in the 3'-5' direction.</text>
        <dbReference type="EC" id="5.6.2.4"/>
    </reaction>
</comment>
<reference evidence="19" key="1">
    <citation type="submission" date="2020-08" db="EMBL/GenBank/DDBJ databases">
        <authorList>
            <person name="Cejkova D."/>
            <person name="Kubasova T."/>
            <person name="Jahodarova E."/>
            <person name="Rychlik I."/>
        </authorList>
    </citation>
    <scope>NUCLEOTIDE SEQUENCE</scope>
    <source>
        <strain evidence="19">An836</strain>
    </source>
</reference>
<comment type="catalytic activity">
    <reaction evidence="14">
        <text>ATP + H2O = ADP + phosphate + H(+)</text>
        <dbReference type="Rhea" id="RHEA:13065"/>
        <dbReference type="ChEBI" id="CHEBI:15377"/>
        <dbReference type="ChEBI" id="CHEBI:15378"/>
        <dbReference type="ChEBI" id="CHEBI:30616"/>
        <dbReference type="ChEBI" id="CHEBI:43474"/>
        <dbReference type="ChEBI" id="CHEBI:456216"/>
        <dbReference type="EC" id="5.6.2.4"/>
    </reaction>
</comment>
<evidence type="ECO:0000256" key="2">
    <source>
        <dbReference type="ARBA" id="ARBA00022722"/>
    </source>
</evidence>
<feature type="binding site" evidence="15">
    <location>
        <begin position="26"/>
        <end position="33"/>
    </location>
    <ligand>
        <name>ATP</name>
        <dbReference type="ChEBI" id="CHEBI:30616"/>
    </ligand>
</feature>
<dbReference type="Pfam" id="PF00580">
    <property type="entry name" value="UvrD-helicase"/>
    <property type="match status" value="1"/>
</dbReference>
<dbReference type="Proteomes" id="UP000718821">
    <property type="component" value="Unassembled WGS sequence"/>
</dbReference>
<evidence type="ECO:0000256" key="9">
    <source>
        <dbReference type="ARBA" id="ARBA00023125"/>
    </source>
</evidence>
<dbReference type="GO" id="GO:0000725">
    <property type="term" value="P:recombinational repair"/>
    <property type="evidence" value="ECO:0007669"/>
    <property type="project" value="TreeGrafter"/>
</dbReference>
<feature type="domain" description="UvrD-like helicase ATP-binding" evidence="17">
    <location>
        <begin position="5"/>
        <end position="392"/>
    </location>
</feature>
<dbReference type="GO" id="GO:0003677">
    <property type="term" value="F:DNA binding"/>
    <property type="evidence" value="ECO:0007669"/>
    <property type="project" value="UniProtKB-KW"/>
</dbReference>
<organism evidence="19 20">
    <name type="scientific">Bifidobacterium pullorum subsp. saeculare</name>
    <dbReference type="NCBI Taxonomy" id="78257"/>
    <lineage>
        <taxon>Bacteria</taxon>
        <taxon>Bacillati</taxon>
        <taxon>Actinomycetota</taxon>
        <taxon>Actinomycetes</taxon>
        <taxon>Bifidobacteriales</taxon>
        <taxon>Bifidobacteriaceae</taxon>
        <taxon>Bifidobacterium</taxon>
    </lineage>
</organism>
<sequence>MSGFTPSEEQRQVIDAPDGSDVLVVAGAGSGKTFTMTRRIIALIERGVAPERILGLTFTRKAAGELLERVSAAVAAQRGGDARSSERTFLKPAVYTYDAFFQSIVRQYGLLVGFDQNTQPLSEAGAMQLVVTVLDEHMDELRGQDLGSFSELAKQVLALSNAIGSAMIGTPPSAAGSGTMGGVCDDYGTAIARVRAWDTAFAGRVRAILGDDPLPDKIGKLRFPRRAARDSDDRYAQKLAAFESQCHELCRVQCAGLLDATVRRETLLGLVEAYAAEKRRLNMAEFSDFTIAAYQLVERFPSIGRRYRRRFSHVLLDEYQDTSTTQANLIVRLFHGAQAGEGNTAVTAVGDPFQSIYAWRGASPGAFRMFQCDFGMPPEERPKALSVTRRNPRIVLEAANDLTLPLRRSERRAGSSLMREVDVPALSTLPGTEDGTLGVLGYATLGQEADAVARFCRHAVERHTSVDPATGEMRRGHAAVLFRVKNTIAVFQEALERAGLTTFTVGYSALVERPEVRDTLALLRVVSDHTDAGSLMRLLATPRFGMSAADLKALAGAAERANTEARFRALAEAGVVPADLPRDRWAQAVVEHRDQVANIVFLPDILLRGDLGLQAAADGNGPDGNRPDGNGPDRVAGKPPAAMAGLSAQGLAAVRRAGRVLRETQAAAGRPLADVVRAAVRALDLDVDLVVAQAMRDPSHTVRPTVARMPLDTLIDLVDAYVSELAAGRTPTLRGFMAWVDNLRDIEDEAAAMHDERADVELMTVHQAKGLEWDAVAIIGMADRVFPSSGKDSQLKVILDDRHPGGTEGGAWTAPEYHETAHTWLSDPTAVPAPVRVDAGILPRFPRGMAVDGDPIEALASLTDAETLDDEVFGSLRGLGEDAGDPDALPLTQEEEYGRRLHADERRLAYVALTRARHDALLTYSVHAEPSRDPGAVPEGINGRKPSPFWLEVHDALRARPDAVGRPSNLDAGTLARIADGCDDGTLPPLPQGFFAGDYAQDYEDAVVGQAWLDPIPPAADGTALPWPSGLSEETASRLKAGADAVRHALEADPGAAADVDGEAGQGSGPLPAEHSLLARARLLAADQDLMAGTLSGADLDRAIKAKARRILAQGRQSVTALQATAGGMDERQEREHWRGIVRPIPTAPSPAAADGTCFHAWAERFVNAWNPGVDANTAMAMAEDGASLSDGAYAGQAGPSREAMLEDLRRWETAVARPERRAAQSEHRGAGPDAGIPSADVLTWARRLSDSPWARRVPAWAERQIVIAVPDLGGAIVNGKLDAVFLGGLDPRDASKRYTVVDWKTGRRPRKPRDVQDKLVQLDLYRLLLATVEGVPLEAIDATLYYLSEPDERDRELHAGMKTEQEILAELRSGIPEQTDDD</sequence>
<dbReference type="Gene3D" id="1.10.486.10">
    <property type="entry name" value="PCRA, domain 4"/>
    <property type="match status" value="1"/>
</dbReference>
<name>A0A939B9W7_9BIFI</name>
<comment type="caution">
    <text evidence="19">The sequence shown here is derived from an EMBL/GenBank/DDBJ whole genome shotgun (WGS) entry which is preliminary data.</text>
</comment>
<dbReference type="GO" id="GO:0033202">
    <property type="term" value="C:DNA helicase complex"/>
    <property type="evidence" value="ECO:0007669"/>
    <property type="project" value="TreeGrafter"/>
</dbReference>
<dbReference type="Pfam" id="PF12705">
    <property type="entry name" value="PDDEXK_1"/>
    <property type="match status" value="1"/>
</dbReference>
<keyword evidence="3 15" id="KW-0547">Nucleotide-binding</keyword>
<feature type="compositionally biased region" description="Basic and acidic residues" evidence="16">
    <location>
        <begin position="1217"/>
        <end position="1231"/>
    </location>
</feature>
<dbReference type="PROSITE" id="PS51198">
    <property type="entry name" value="UVRD_HELICASE_ATP_BIND"/>
    <property type="match status" value="1"/>
</dbReference>
<keyword evidence="7" id="KW-0269">Exonuclease</keyword>
<evidence type="ECO:0000256" key="3">
    <source>
        <dbReference type="ARBA" id="ARBA00022741"/>
    </source>
</evidence>
<protein>
    <recommendedName>
        <fullName evidence="13">DNA 3'-5' helicase</fullName>
        <ecNumber evidence="13">5.6.2.4</ecNumber>
    </recommendedName>
</protein>
<dbReference type="EMBL" id="JACLYU010000007">
    <property type="protein sequence ID" value="MBM6699680.1"/>
    <property type="molecule type" value="Genomic_DNA"/>
</dbReference>
<evidence type="ECO:0000256" key="13">
    <source>
        <dbReference type="ARBA" id="ARBA00034808"/>
    </source>
</evidence>
<dbReference type="InterPro" id="IPR013986">
    <property type="entry name" value="DExx_box_DNA_helicase_dom_sf"/>
</dbReference>
<evidence type="ECO:0000259" key="18">
    <source>
        <dbReference type="PROSITE" id="PS51217"/>
    </source>
</evidence>
<keyword evidence="11" id="KW-0413">Isomerase</keyword>
<evidence type="ECO:0000313" key="19">
    <source>
        <dbReference type="EMBL" id="MBM6699680.1"/>
    </source>
</evidence>
<evidence type="ECO:0000256" key="1">
    <source>
        <dbReference type="ARBA" id="ARBA00009922"/>
    </source>
</evidence>
<evidence type="ECO:0000256" key="5">
    <source>
        <dbReference type="ARBA" id="ARBA00022801"/>
    </source>
</evidence>
<evidence type="ECO:0000256" key="12">
    <source>
        <dbReference type="ARBA" id="ARBA00034617"/>
    </source>
</evidence>
<evidence type="ECO:0000256" key="8">
    <source>
        <dbReference type="ARBA" id="ARBA00022840"/>
    </source>
</evidence>
<reference evidence="19" key="2">
    <citation type="journal article" date="2021" name="Sci. Rep.">
        <title>The distribution of antibiotic resistance genes in chicken gut microbiota commensals.</title>
        <authorList>
            <person name="Juricova H."/>
            <person name="Matiasovicova J."/>
            <person name="Kubasova T."/>
            <person name="Cejkova D."/>
            <person name="Rychlik I."/>
        </authorList>
    </citation>
    <scope>NUCLEOTIDE SEQUENCE</scope>
    <source>
        <strain evidence="19">An836</strain>
    </source>
</reference>
<proteinExistence type="inferred from homology"/>
<feature type="region of interest" description="Disordered" evidence="16">
    <location>
        <begin position="1217"/>
        <end position="1237"/>
    </location>
</feature>
<keyword evidence="20" id="KW-1185">Reference proteome</keyword>
<dbReference type="Gene3D" id="3.40.50.300">
    <property type="entry name" value="P-loop containing nucleotide triphosphate hydrolases"/>
    <property type="match status" value="4"/>
</dbReference>